<evidence type="ECO:0000313" key="6">
    <source>
        <dbReference type="Proteomes" id="UP000293142"/>
    </source>
</evidence>
<dbReference type="Pfam" id="PF22692">
    <property type="entry name" value="LlgE_F_G_D1"/>
    <property type="match status" value="1"/>
</dbReference>
<keyword evidence="5" id="KW-0966">Cell projection</keyword>
<evidence type="ECO:0000313" key="5">
    <source>
        <dbReference type="EMBL" id="TBL72972.1"/>
    </source>
</evidence>
<dbReference type="Pfam" id="PF06429">
    <property type="entry name" value="Flg_bbr_C"/>
    <property type="match status" value="1"/>
</dbReference>
<keyword evidence="5" id="KW-0969">Cilium</keyword>
<comment type="caution">
    <text evidence="5">The sequence shown here is derived from an EMBL/GenBank/DDBJ whole genome shotgun (WGS) entry which is preliminary data.</text>
</comment>
<dbReference type="GO" id="GO:0009288">
    <property type="term" value="C:bacterial-type flagellum"/>
    <property type="evidence" value="ECO:0007669"/>
    <property type="project" value="TreeGrafter"/>
</dbReference>
<keyword evidence="6" id="KW-1185">Reference proteome</keyword>
<proteinExistence type="inferred from homology"/>
<comment type="similarity">
    <text evidence="1">Belongs to the flagella basal body rod proteins family.</text>
</comment>
<dbReference type="InterPro" id="IPR019776">
    <property type="entry name" value="Flagellar_basal_body_rod_CS"/>
</dbReference>
<organism evidence="5 6">
    <name type="scientific">Paenibacillus thalictri</name>
    <dbReference type="NCBI Taxonomy" id="2527873"/>
    <lineage>
        <taxon>Bacteria</taxon>
        <taxon>Bacillati</taxon>
        <taxon>Bacillota</taxon>
        <taxon>Bacilli</taxon>
        <taxon>Bacillales</taxon>
        <taxon>Paenibacillaceae</taxon>
        <taxon>Paenibacillus</taxon>
    </lineage>
</organism>
<evidence type="ECO:0000259" key="2">
    <source>
        <dbReference type="Pfam" id="PF00460"/>
    </source>
</evidence>
<keyword evidence="5" id="KW-0282">Flagellum</keyword>
<sequence>MLRGLYTAASGMIAQQRKHDTVTNNIANINTPGYKQGTGLSRSFPEMLIERVRSGGGLGEQPVSRVGRLTTGVMAEETVSIHTQGDIQETQNPYDFALVSNIRVPDPADPTGNTFIPFDASGKYVGANGVRMTQPQALFTVQDANGQQKYSLNGKFSVDEAGELITAEGYQVLGRNGQPIVLMNPTTNEPISNFRISRSGLFTDVDGVPLLGADNQPMNLLISRVEDPNQLVREGNGLYRLNQDAQGGVRAVELGEQVEVRQGYVERSNVDAGQSMVDMMSAVRAYEANQKVIQYYDKSMDKAVNEVGRV</sequence>
<dbReference type="AlphaFoldDB" id="A0A4Q9DI94"/>
<name>A0A4Q9DI94_9BACL</name>
<dbReference type="OrthoDB" id="9800375at2"/>
<feature type="domain" description="Flagellar basal body rod protein N-terminal" evidence="2">
    <location>
        <begin position="5"/>
        <end position="35"/>
    </location>
</feature>
<feature type="domain" description="Flagellar hook protein FlgE/F/G-like D1" evidence="4">
    <location>
        <begin position="138"/>
        <end position="200"/>
    </location>
</feature>
<dbReference type="EMBL" id="SIRE01000022">
    <property type="protein sequence ID" value="TBL72972.1"/>
    <property type="molecule type" value="Genomic_DNA"/>
</dbReference>
<dbReference type="InterPro" id="IPR001444">
    <property type="entry name" value="Flag_bb_rod_N"/>
</dbReference>
<dbReference type="GO" id="GO:0071978">
    <property type="term" value="P:bacterial-type flagellum-dependent swarming motility"/>
    <property type="evidence" value="ECO:0007669"/>
    <property type="project" value="TreeGrafter"/>
</dbReference>
<protein>
    <submittedName>
        <fullName evidence="5">Flagellar hook-basal body protein</fullName>
    </submittedName>
</protein>
<dbReference type="PROSITE" id="PS00588">
    <property type="entry name" value="FLAGELLA_BB_ROD"/>
    <property type="match status" value="1"/>
</dbReference>
<reference evidence="5 6" key="1">
    <citation type="submission" date="2019-02" db="EMBL/GenBank/DDBJ databases">
        <title>Paenibacillus sp. nov., isolated from surface-sterilized tissue of Thalictrum simplex L.</title>
        <authorList>
            <person name="Tuo L."/>
        </authorList>
    </citation>
    <scope>NUCLEOTIDE SEQUENCE [LARGE SCALE GENOMIC DNA]</scope>
    <source>
        <strain evidence="5 6">N2SHLJ1</strain>
    </source>
</reference>
<dbReference type="SUPFAM" id="SSF117143">
    <property type="entry name" value="Flagellar hook protein flgE"/>
    <property type="match status" value="1"/>
</dbReference>
<dbReference type="PANTHER" id="PTHR30435:SF19">
    <property type="entry name" value="FLAGELLAR BASAL-BODY ROD PROTEIN FLGG"/>
    <property type="match status" value="1"/>
</dbReference>
<accession>A0A4Q9DI94</accession>
<dbReference type="InterPro" id="IPR053967">
    <property type="entry name" value="LlgE_F_G-like_D1"/>
</dbReference>
<dbReference type="Proteomes" id="UP000293142">
    <property type="component" value="Unassembled WGS sequence"/>
</dbReference>
<dbReference type="PANTHER" id="PTHR30435">
    <property type="entry name" value="FLAGELLAR PROTEIN"/>
    <property type="match status" value="1"/>
</dbReference>
<dbReference type="InterPro" id="IPR037925">
    <property type="entry name" value="FlgE/F/G-like"/>
</dbReference>
<dbReference type="InterPro" id="IPR010930">
    <property type="entry name" value="Flg_bb/hook_C_dom"/>
</dbReference>
<dbReference type="RefSeq" id="WP_131016691.1">
    <property type="nucleotide sequence ID" value="NZ_SIRE01000022.1"/>
</dbReference>
<evidence type="ECO:0000256" key="1">
    <source>
        <dbReference type="ARBA" id="ARBA00009677"/>
    </source>
</evidence>
<gene>
    <name evidence="5" type="ORF">EYB31_27475</name>
</gene>
<evidence type="ECO:0000259" key="4">
    <source>
        <dbReference type="Pfam" id="PF22692"/>
    </source>
</evidence>
<evidence type="ECO:0000259" key="3">
    <source>
        <dbReference type="Pfam" id="PF06429"/>
    </source>
</evidence>
<dbReference type="Pfam" id="PF00460">
    <property type="entry name" value="Flg_bb_rod"/>
    <property type="match status" value="1"/>
</dbReference>
<feature type="domain" description="Flagellar basal-body/hook protein C-terminal" evidence="3">
    <location>
        <begin position="261"/>
        <end position="305"/>
    </location>
</feature>